<keyword evidence="6" id="KW-0175">Coiled coil</keyword>
<evidence type="ECO:0000313" key="9">
    <source>
        <dbReference type="EMBL" id="OBX10597.1"/>
    </source>
</evidence>
<proteinExistence type="predicted"/>
<dbReference type="InterPro" id="IPR003856">
    <property type="entry name" value="LPS_length_determ_N"/>
</dbReference>
<dbReference type="PANTHER" id="PTHR32309">
    <property type="entry name" value="TYROSINE-PROTEIN KINASE"/>
    <property type="match status" value="1"/>
</dbReference>
<dbReference type="EMBL" id="JTJS01000029">
    <property type="protein sequence ID" value="OBX10597.1"/>
    <property type="molecule type" value="Genomic_DNA"/>
</dbReference>
<name>A0A1A7Q9M5_9PAST</name>
<feature type="coiled-coil region" evidence="6">
    <location>
        <begin position="194"/>
        <end position="236"/>
    </location>
</feature>
<evidence type="ECO:0000256" key="5">
    <source>
        <dbReference type="ARBA" id="ARBA00023136"/>
    </source>
</evidence>
<feature type="domain" description="Polysaccharide chain length determinant N-terminal" evidence="8">
    <location>
        <begin position="12"/>
        <end position="112"/>
    </location>
</feature>
<evidence type="ECO:0000256" key="6">
    <source>
        <dbReference type="SAM" id="Coils"/>
    </source>
</evidence>
<dbReference type="Proteomes" id="UP000243168">
    <property type="component" value="Unassembled WGS sequence"/>
</dbReference>
<keyword evidence="4 7" id="KW-1133">Transmembrane helix</keyword>
<dbReference type="Pfam" id="PF02706">
    <property type="entry name" value="Wzz"/>
    <property type="match status" value="1"/>
</dbReference>
<feature type="transmembrane region" description="Helical" evidence="7">
    <location>
        <begin position="28"/>
        <end position="46"/>
    </location>
</feature>
<keyword evidence="2" id="KW-1003">Cell membrane</keyword>
<sequence length="376" mass="42800">MEQQKVQNYKDDEIDLIELVSLLWKKKLTILIITTICVLIAAGYAFTAKERWTSKAVVLTPTTISLEKYLNIRREYQRILGGNLDTHVIANNLFSKFNEQLYSLDNRENFFSTAKVYQDEVTKITDEKTKKEILNDLVTKDIVVSKPDLKKDPDAIGLSISFSAQTPDLAQTTLKQFIKSISQQAFAFNLDSFLIEYNETISNLKFEKDKIERNLKAQKQVRLENLGKALEIAKEANIKNFSREVSDTSDLSVLALARSDTTISLSDDSQLGDNTYLFMLGEKYLKAQLDITNQTKIIYPPRYYEIQTQLEQLEQLAQKLKNVKVDAFSYLSSPDYPVVKDKPRVLVILGIGLLLGIIVSILILLVLRIKEIGGKL</sequence>
<evidence type="ECO:0000256" key="3">
    <source>
        <dbReference type="ARBA" id="ARBA00022692"/>
    </source>
</evidence>
<keyword evidence="5 7" id="KW-0472">Membrane</keyword>
<feature type="transmembrane region" description="Helical" evidence="7">
    <location>
        <begin position="345"/>
        <end position="367"/>
    </location>
</feature>
<reference evidence="9 10" key="1">
    <citation type="submission" date="2014-11" db="EMBL/GenBank/DDBJ databases">
        <title>Pan-genome of Gallibacterium spp.</title>
        <authorList>
            <person name="Kudirkiene E."/>
            <person name="Bojesen A.M."/>
        </authorList>
    </citation>
    <scope>NUCLEOTIDE SEQUENCE [LARGE SCALE GENOMIC DNA]</scope>
    <source>
        <strain evidence="9 10">F298</strain>
    </source>
</reference>
<evidence type="ECO:0000256" key="4">
    <source>
        <dbReference type="ARBA" id="ARBA00022989"/>
    </source>
</evidence>
<protein>
    <submittedName>
        <fullName evidence="9">Wzz</fullName>
    </submittedName>
</protein>
<keyword evidence="3 7" id="KW-0812">Transmembrane</keyword>
<dbReference type="InterPro" id="IPR050445">
    <property type="entry name" value="Bact_polysacc_biosynth/exp"/>
</dbReference>
<evidence type="ECO:0000256" key="2">
    <source>
        <dbReference type="ARBA" id="ARBA00022475"/>
    </source>
</evidence>
<dbReference type="GO" id="GO:0005886">
    <property type="term" value="C:plasma membrane"/>
    <property type="evidence" value="ECO:0007669"/>
    <property type="project" value="UniProtKB-SubCell"/>
</dbReference>
<dbReference type="PANTHER" id="PTHR32309:SF13">
    <property type="entry name" value="FERRIC ENTEROBACTIN TRANSPORT PROTEIN FEPE"/>
    <property type="match status" value="1"/>
</dbReference>
<evidence type="ECO:0000313" key="10">
    <source>
        <dbReference type="Proteomes" id="UP000243168"/>
    </source>
</evidence>
<dbReference type="GO" id="GO:0004713">
    <property type="term" value="F:protein tyrosine kinase activity"/>
    <property type="evidence" value="ECO:0007669"/>
    <property type="project" value="TreeGrafter"/>
</dbReference>
<dbReference type="SUPFAM" id="SSF160355">
    <property type="entry name" value="Bacterial polysaccharide co-polymerase-like"/>
    <property type="match status" value="1"/>
</dbReference>
<accession>A0A1A7Q9M5</accession>
<gene>
    <name evidence="9" type="ORF">QV07_03570</name>
</gene>
<evidence type="ECO:0000259" key="8">
    <source>
        <dbReference type="Pfam" id="PF02706"/>
    </source>
</evidence>
<dbReference type="Gene3D" id="3.30.1890.10">
    <property type="entry name" value="FepE-like"/>
    <property type="match status" value="1"/>
</dbReference>
<evidence type="ECO:0000256" key="7">
    <source>
        <dbReference type="SAM" id="Phobius"/>
    </source>
</evidence>
<comment type="subcellular location">
    <subcellularLocation>
        <location evidence="1">Cell membrane</location>
        <topology evidence="1">Multi-pass membrane protein</topology>
    </subcellularLocation>
</comment>
<dbReference type="PATRIC" id="fig|505345.8.peg.716"/>
<comment type="caution">
    <text evidence="9">The sequence shown here is derived from an EMBL/GenBank/DDBJ whole genome shotgun (WGS) entry which is preliminary data.</text>
</comment>
<dbReference type="AlphaFoldDB" id="A0A1A7Q9M5"/>
<evidence type="ECO:0000256" key="1">
    <source>
        <dbReference type="ARBA" id="ARBA00004651"/>
    </source>
</evidence>
<dbReference type="RefSeq" id="WP_065234157.1">
    <property type="nucleotide sequence ID" value="NZ_JTJS01000029.1"/>
</dbReference>
<organism evidence="9 10">
    <name type="scientific">Gallibacterium genomosp. 3</name>
    <dbReference type="NCBI Taxonomy" id="505345"/>
    <lineage>
        <taxon>Bacteria</taxon>
        <taxon>Pseudomonadati</taxon>
        <taxon>Pseudomonadota</taxon>
        <taxon>Gammaproteobacteria</taxon>
        <taxon>Pasteurellales</taxon>
        <taxon>Pasteurellaceae</taxon>
        <taxon>Gallibacterium</taxon>
    </lineage>
</organism>